<keyword evidence="7" id="KW-1185">Reference proteome</keyword>
<comment type="subcellular location">
    <subcellularLocation>
        <location evidence="4">Cell membrane</location>
    </subcellularLocation>
    <subcellularLocation>
        <location evidence="1">Membrane</location>
        <topology evidence="1">Multi-pass membrane protein</topology>
    </subcellularLocation>
</comment>
<feature type="transmembrane region" description="Helical" evidence="5">
    <location>
        <begin position="403"/>
        <end position="424"/>
    </location>
</feature>
<accession>K6CKD9</accession>
<sequence length="512" mass="57977">MKKILKSLKKTFNTEPQFSEKSNVKEIELKKQDISRQYDENLETFKSIFSVPKNMDVRIREFTIRSQNRRAFIIYLCTMSDEEQIQRGILEPLLGNARHTGKIRDIVSFPIQTTSTNIGKITESITCGVTALFVDGDDQCYTFETTKIQGRGIEKSDNEVIVKGAKEAFNEKLIDNVALLRKKIHNENLIVEVHVITKRSRNEIVLVYEKDLINDELLQKIKDRLDKINVDSILELNILEQYLEERPRSLFPTILNTERPDRAASFIEEGHIILLMSNSPNCLVLPATFWAMFHSPEDHYLRTPYGNFIRLLRFLALFISLFASSVYIAITNYHVGMIPPDLLMAIAGSRERVPFPSVVEILMMEIAFELIREAGLRVPSPIGPTIGIVGALILGQAAVQANIISPIVIIVIALSGLSSFIISDTSMNFAIRLSRFVFIFAAGLLGIYGVTALGIVGLYYLVSLKSFGTPYFAPMTPHFFSGKDLIIRHVPMKVRFRPGYVKPKDMVKQRKG</sequence>
<organism evidence="6 7">
    <name type="scientific">Neobacillus bataviensis LMG 21833</name>
    <dbReference type="NCBI Taxonomy" id="1117379"/>
    <lineage>
        <taxon>Bacteria</taxon>
        <taxon>Bacillati</taxon>
        <taxon>Bacillota</taxon>
        <taxon>Bacilli</taxon>
        <taxon>Bacillales</taxon>
        <taxon>Bacillaceae</taxon>
        <taxon>Neobacillus</taxon>
    </lineage>
</organism>
<evidence type="ECO:0000256" key="4">
    <source>
        <dbReference type="PIRNR" id="PIRNR005690"/>
    </source>
</evidence>
<dbReference type="InterPro" id="IPR004995">
    <property type="entry name" value="Spore_Ger"/>
</dbReference>
<feature type="transmembrane region" description="Helical" evidence="5">
    <location>
        <begin position="436"/>
        <end position="462"/>
    </location>
</feature>
<dbReference type="Proteomes" id="UP000006316">
    <property type="component" value="Unassembled WGS sequence"/>
</dbReference>
<dbReference type="RefSeq" id="WP_007083114.1">
    <property type="nucleotide sequence ID" value="NZ_AJLS01000003.1"/>
</dbReference>
<comment type="caution">
    <text evidence="6">The sequence shown here is derived from an EMBL/GenBank/DDBJ whole genome shotgun (WGS) entry which is preliminary data.</text>
</comment>
<keyword evidence="5" id="KW-1133">Transmembrane helix</keyword>
<dbReference type="PATRIC" id="fig|1117379.3.peg.70"/>
<evidence type="ECO:0000313" key="7">
    <source>
        <dbReference type="Proteomes" id="UP000006316"/>
    </source>
</evidence>
<evidence type="ECO:0000256" key="3">
    <source>
        <dbReference type="ARBA" id="ARBA00023136"/>
    </source>
</evidence>
<evidence type="ECO:0000313" key="6">
    <source>
        <dbReference type="EMBL" id="EKN71610.1"/>
    </source>
</evidence>
<dbReference type="AlphaFoldDB" id="K6CKD9"/>
<dbReference type="EMBL" id="AJLS01000003">
    <property type="protein sequence ID" value="EKN71610.1"/>
    <property type="molecule type" value="Genomic_DNA"/>
</dbReference>
<dbReference type="Pfam" id="PF03323">
    <property type="entry name" value="GerA"/>
    <property type="match status" value="1"/>
</dbReference>
<name>K6CKD9_9BACI</name>
<evidence type="ECO:0000256" key="5">
    <source>
        <dbReference type="SAM" id="Phobius"/>
    </source>
</evidence>
<feature type="transmembrane region" description="Helical" evidence="5">
    <location>
        <begin position="311"/>
        <end position="333"/>
    </location>
</feature>
<reference evidence="6 7" key="1">
    <citation type="journal article" date="2012" name="Front. Microbiol.">
        <title>Redundancy and modularity in membrane-associated dissimilatory nitrate reduction in Bacillus.</title>
        <authorList>
            <person name="Heylen K."/>
            <person name="Keltjens J."/>
        </authorList>
    </citation>
    <scope>NUCLEOTIDE SEQUENCE [LARGE SCALE GENOMIC DNA]</scope>
    <source>
        <strain evidence="7">LMG 21833T</strain>
    </source>
</reference>
<dbReference type="OrthoDB" id="9772630at2"/>
<comment type="similarity">
    <text evidence="2 4">Belongs to the GerABKA family.</text>
</comment>
<dbReference type="PIRSF" id="PIRSF005690">
    <property type="entry name" value="GerBA"/>
    <property type="match status" value="1"/>
</dbReference>
<dbReference type="PANTHER" id="PTHR22550:SF5">
    <property type="entry name" value="LEUCINE ZIPPER PROTEIN 4"/>
    <property type="match status" value="1"/>
</dbReference>
<dbReference type="PANTHER" id="PTHR22550">
    <property type="entry name" value="SPORE GERMINATION PROTEIN"/>
    <property type="match status" value="1"/>
</dbReference>
<dbReference type="STRING" id="1117379.BABA_00355"/>
<dbReference type="InterPro" id="IPR050768">
    <property type="entry name" value="UPF0353/GerABKA_families"/>
</dbReference>
<evidence type="ECO:0000256" key="2">
    <source>
        <dbReference type="ARBA" id="ARBA00005278"/>
    </source>
</evidence>
<keyword evidence="5" id="KW-0812">Transmembrane</keyword>
<proteinExistence type="inferred from homology"/>
<evidence type="ECO:0000256" key="1">
    <source>
        <dbReference type="ARBA" id="ARBA00004141"/>
    </source>
</evidence>
<dbReference type="eggNOG" id="COG0697">
    <property type="taxonomic scope" value="Bacteria"/>
</dbReference>
<keyword evidence="3 4" id="KW-0472">Membrane</keyword>
<dbReference type="GO" id="GO:0005886">
    <property type="term" value="C:plasma membrane"/>
    <property type="evidence" value="ECO:0007669"/>
    <property type="project" value="UniProtKB-SubCell"/>
</dbReference>
<gene>
    <name evidence="6" type="ORF">BABA_00355</name>
</gene>
<dbReference type="GO" id="GO:0009847">
    <property type="term" value="P:spore germination"/>
    <property type="evidence" value="ECO:0007669"/>
    <property type="project" value="UniProtKB-UniRule"/>
</dbReference>
<protein>
    <submittedName>
        <fullName evidence="6">GerKA2 spore germination GerA type complex</fullName>
    </submittedName>
</protein>